<dbReference type="PANTHER" id="PTHR45908">
    <property type="entry name" value="PROTEIN CBG11750-RELATED"/>
    <property type="match status" value="1"/>
</dbReference>
<dbReference type="Pfam" id="PF01764">
    <property type="entry name" value="Lipase_3"/>
    <property type="match status" value="1"/>
</dbReference>
<accession>A0A0C2GQW9</accession>
<evidence type="ECO:0000313" key="2">
    <source>
        <dbReference type="EMBL" id="KIH61499.1"/>
    </source>
</evidence>
<dbReference type="InterPro" id="IPR029058">
    <property type="entry name" value="AB_hydrolase_fold"/>
</dbReference>
<dbReference type="Gene3D" id="3.40.50.1820">
    <property type="entry name" value="alpha/beta hydrolase"/>
    <property type="match status" value="1"/>
</dbReference>
<proteinExistence type="predicted"/>
<gene>
    <name evidence="2" type="ORF">ANCDUO_08230</name>
</gene>
<evidence type="ECO:0000259" key="1">
    <source>
        <dbReference type="Pfam" id="PF01764"/>
    </source>
</evidence>
<dbReference type="Proteomes" id="UP000054047">
    <property type="component" value="Unassembled WGS sequence"/>
</dbReference>
<evidence type="ECO:0000313" key="3">
    <source>
        <dbReference type="Proteomes" id="UP000054047"/>
    </source>
</evidence>
<dbReference type="OrthoDB" id="438440at2759"/>
<feature type="domain" description="Fungal lipase-type" evidence="1">
    <location>
        <begin position="27"/>
        <end position="121"/>
    </location>
</feature>
<sequence length="134" mass="15058">MPLKSRADLKDPHTDDSWDKFYFPLKMWLYGGNVSSFLANGFKELWENKRMRDEFQKTIASGIDKVLITGHYVGGALATLVAHDIVADNRAENKDVTVITLGQMMVGDEEFAKAYEEQVQLSAGTRVDAIFTPI</sequence>
<dbReference type="AlphaFoldDB" id="A0A0C2GQW9"/>
<dbReference type="GO" id="GO:0006629">
    <property type="term" value="P:lipid metabolic process"/>
    <property type="evidence" value="ECO:0007669"/>
    <property type="project" value="InterPro"/>
</dbReference>
<dbReference type="EMBL" id="KN730081">
    <property type="protein sequence ID" value="KIH61499.1"/>
    <property type="molecule type" value="Genomic_DNA"/>
</dbReference>
<dbReference type="SUPFAM" id="SSF53474">
    <property type="entry name" value="alpha/beta-Hydrolases"/>
    <property type="match status" value="1"/>
</dbReference>
<dbReference type="InterPro" id="IPR002921">
    <property type="entry name" value="Fungal_lipase-type"/>
</dbReference>
<organism evidence="2 3">
    <name type="scientific">Ancylostoma duodenale</name>
    <dbReference type="NCBI Taxonomy" id="51022"/>
    <lineage>
        <taxon>Eukaryota</taxon>
        <taxon>Metazoa</taxon>
        <taxon>Ecdysozoa</taxon>
        <taxon>Nematoda</taxon>
        <taxon>Chromadorea</taxon>
        <taxon>Rhabditida</taxon>
        <taxon>Rhabditina</taxon>
        <taxon>Rhabditomorpha</taxon>
        <taxon>Strongyloidea</taxon>
        <taxon>Ancylostomatidae</taxon>
        <taxon>Ancylostomatinae</taxon>
        <taxon>Ancylostoma</taxon>
    </lineage>
</organism>
<name>A0A0C2GQW9_9BILA</name>
<keyword evidence="3" id="KW-1185">Reference proteome</keyword>
<reference evidence="2 3" key="1">
    <citation type="submission" date="2013-12" db="EMBL/GenBank/DDBJ databases">
        <title>Draft genome of the parsitic nematode Ancylostoma duodenale.</title>
        <authorList>
            <person name="Mitreva M."/>
        </authorList>
    </citation>
    <scope>NUCLEOTIDE SEQUENCE [LARGE SCALE GENOMIC DNA]</scope>
    <source>
        <strain evidence="2 3">Zhejiang</strain>
    </source>
</reference>
<protein>
    <recommendedName>
        <fullName evidence="1">Fungal lipase-type domain-containing protein</fullName>
    </recommendedName>
</protein>